<dbReference type="AlphaFoldDB" id="A0A1B2JD86"/>
<reference evidence="1 2" key="1">
    <citation type="submission" date="2016-02" db="EMBL/GenBank/DDBJ databases">
        <title>Comparative genomic and transcriptomic foundation for Pichia pastoris.</title>
        <authorList>
            <person name="Love K.R."/>
            <person name="Shah K.A."/>
            <person name="Whittaker C.A."/>
            <person name="Wu J."/>
            <person name="Bartlett M.C."/>
            <person name="Ma D."/>
            <person name="Leeson R.L."/>
            <person name="Priest M."/>
            <person name="Young S.K."/>
            <person name="Love J.C."/>
        </authorList>
    </citation>
    <scope>NUCLEOTIDE SEQUENCE [LARGE SCALE GENOMIC DNA]</scope>
    <source>
        <strain evidence="1 2">ATCC 28485</strain>
    </source>
</reference>
<protein>
    <submittedName>
        <fullName evidence="1">BA75_02912T0</fullName>
    </submittedName>
</protein>
<name>A0A1B2JD86_PICPA</name>
<accession>A0A1B2JD86</accession>
<proteinExistence type="predicted"/>
<dbReference type="Proteomes" id="UP000094565">
    <property type="component" value="Chromosome 2"/>
</dbReference>
<gene>
    <name evidence="1" type="ORF">ATY40_BA7502912</name>
</gene>
<dbReference type="EMBL" id="CP014585">
    <property type="protein sequence ID" value="ANZ76034.1"/>
    <property type="molecule type" value="Genomic_DNA"/>
</dbReference>
<sequence>MKRNVEMMEIQIDDTHKKERIQSVVAMPSLMLLQSKSYKAYKSIDSLAQPMGDTPLQLVNRNYNSSSNVSQLLDTVQGSISILLFFNPIVSREWLQWFNDHYYKITTHYRAHIIGVTAYTAESEWNFPVINDDKAKIASHFSLADPCGGGAYPLNALIVFSPTGTNALQLHMPAVHNVAYRDRWKDATNIQQSVVGCLDYLASSPLI</sequence>
<organism evidence="1 2">
    <name type="scientific">Komagataella pastoris</name>
    <name type="common">Yeast</name>
    <name type="synonym">Pichia pastoris</name>
    <dbReference type="NCBI Taxonomy" id="4922"/>
    <lineage>
        <taxon>Eukaryota</taxon>
        <taxon>Fungi</taxon>
        <taxon>Dikarya</taxon>
        <taxon>Ascomycota</taxon>
        <taxon>Saccharomycotina</taxon>
        <taxon>Pichiomycetes</taxon>
        <taxon>Pichiales</taxon>
        <taxon>Pichiaceae</taxon>
        <taxon>Komagataella</taxon>
    </lineage>
</organism>
<evidence type="ECO:0000313" key="2">
    <source>
        <dbReference type="Proteomes" id="UP000094565"/>
    </source>
</evidence>
<dbReference type="OrthoDB" id="10288805at2759"/>
<evidence type="ECO:0000313" key="1">
    <source>
        <dbReference type="EMBL" id="ANZ76034.1"/>
    </source>
</evidence>
<keyword evidence="2" id="KW-1185">Reference proteome</keyword>